<dbReference type="InterPro" id="IPR011057">
    <property type="entry name" value="Mss4-like_sf"/>
</dbReference>
<dbReference type="GO" id="GO:0046872">
    <property type="term" value="F:metal ion binding"/>
    <property type="evidence" value="ECO:0007669"/>
    <property type="project" value="UniProtKB-KW"/>
</dbReference>
<dbReference type="Gene3D" id="3.90.1590.10">
    <property type="entry name" value="glutathione-dependent formaldehyde- activating enzyme (gfa)"/>
    <property type="match status" value="1"/>
</dbReference>
<evidence type="ECO:0000313" key="7">
    <source>
        <dbReference type="Proteomes" id="UP000052023"/>
    </source>
</evidence>
<keyword evidence="7" id="KW-1185">Reference proteome</keyword>
<dbReference type="PANTHER" id="PTHR33337">
    <property type="entry name" value="GFA DOMAIN-CONTAINING PROTEIN"/>
    <property type="match status" value="1"/>
</dbReference>
<sequence>MTKPFIGGCACGAIRFETSSAPLVESHCQCRDCQKRSGTGHGSYLVFPRRADVTITGEAKEWRVADDNGNEKVHAFCPTCGTPVYLTFVAKPEPIAVHATSLDDPSQFNPQLITYGIRGHAWDIMDSSLQKFERMPPG</sequence>
<comment type="similarity">
    <text evidence="1">Belongs to the Gfa family.</text>
</comment>
<evidence type="ECO:0000256" key="4">
    <source>
        <dbReference type="ARBA" id="ARBA00023239"/>
    </source>
</evidence>
<dbReference type="PROSITE" id="PS51891">
    <property type="entry name" value="CENP_V_GFA"/>
    <property type="match status" value="1"/>
</dbReference>
<dbReference type="PANTHER" id="PTHR33337:SF40">
    <property type="entry name" value="CENP-V_GFA DOMAIN-CONTAINING PROTEIN-RELATED"/>
    <property type="match status" value="1"/>
</dbReference>
<name>A0A0R3MRB5_9BRAD</name>
<organism evidence="6 7">
    <name type="scientific">Bradyrhizobium retamae</name>
    <dbReference type="NCBI Taxonomy" id="1300035"/>
    <lineage>
        <taxon>Bacteria</taxon>
        <taxon>Pseudomonadati</taxon>
        <taxon>Pseudomonadota</taxon>
        <taxon>Alphaproteobacteria</taxon>
        <taxon>Hyphomicrobiales</taxon>
        <taxon>Nitrobacteraceae</taxon>
        <taxon>Bradyrhizobium</taxon>
    </lineage>
</organism>
<dbReference type="AlphaFoldDB" id="A0A0R3MRB5"/>
<dbReference type="InterPro" id="IPR006913">
    <property type="entry name" value="CENP-V/GFA"/>
</dbReference>
<proteinExistence type="inferred from homology"/>
<evidence type="ECO:0000256" key="3">
    <source>
        <dbReference type="ARBA" id="ARBA00022833"/>
    </source>
</evidence>
<keyword evidence="3" id="KW-0862">Zinc</keyword>
<dbReference type="GO" id="GO:0016846">
    <property type="term" value="F:carbon-sulfur lyase activity"/>
    <property type="evidence" value="ECO:0007669"/>
    <property type="project" value="InterPro"/>
</dbReference>
<accession>A0A0R3MRB5</accession>
<evidence type="ECO:0000259" key="5">
    <source>
        <dbReference type="PROSITE" id="PS51891"/>
    </source>
</evidence>
<comment type="caution">
    <text evidence="6">The sequence shown here is derived from an EMBL/GenBank/DDBJ whole genome shotgun (WGS) entry which is preliminary data.</text>
</comment>
<evidence type="ECO:0000256" key="2">
    <source>
        <dbReference type="ARBA" id="ARBA00022723"/>
    </source>
</evidence>
<gene>
    <name evidence="6" type="ORF">CQ13_08835</name>
</gene>
<protein>
    <submittedName>
        <fullName evidence="6">Aldehyde-activating protein</fullName>
    </submittedName>
</protein>
<dbReference type="OrthoDB" id="9807246at2"/>
<dbReference type="SUPFAM" id="SSF51316">
    <property type="entry name" value="Mss4-like"/>
    <property type="match status" value="1"/>
</dbReference>
<dbReference type="Pfam" id="PF04828">
    <property type="entry name" value="GFA"/>
    <property type="match status" value="1"/>
</dbReference>
<feature type="domain" description="CENP-V/GFA" evidence="5">
    <location>
        <begin position="5"/>
        <end position="123"/>
    </location>
</feature>
<evidence type="ECO:0000256" key="1">
    <source>
        <dbReference type="ARBA" id="ARBA00005495"/>
    </source>
</evidence>
<keyword evidence="4" id="KW-0456">Lyase</keyword>
<keyword evidence="2" id="KW-0479">Metal-binding</keyword>
<dbReference type="Proteomes" id="UP000052023">
    <property type="component" value="Unassembled WGS sequence"/>
</dbReference>
<dbReference type="RefSeq" id="WP_057846541.1">
    <property type="nucleotide sequence ID" value="NZ_LLYA01000181.1"/>
</dbReference>
<evidence type="ECO:0000313" key="6">
    <source>
        <dbReference type="EMBL" id="KRR20115.1"/>
    </source>
</evidence>
<reference evidence="6 7" key="1">
    <citation type="submission" date="2014-03" db="EMBL/GenBank/DDBJ databases">
        <title>Bradyrhizobium valentinum sp. nov., isolated from effective nodules of Lupinus mariae-josephae, a lupine endemic of basic-lime soils in Eastern Spain.</title>
        <authorList>
            <person name="Duran D."/>
            <person name="Rey L."/>
            <person name="Navarro A."/>
            <person name="Busquets A."/>
            <person name="Imperial J."/>
            <person name="Ruiz-Argueso T."/>
        </authorList>
    </citation>
    <scope>NUCLEOTIDE SEQUENCE [LARGE SCALE GENOMIC DNA]</scope>
    <source>
        <strain evidence="6 7">Ro19</strain>
    </source>
</reference>
<dbReference type="EMBL" id="LLYA01000181">
    <property type="protein sequence ID" value="KRR20115.1"/>
    <property type="molecule type" value="Genomic_DNA"/>
</dbReference>